<dbReference type="Gramene" id="GBG72201">
    <property type="protein sequence ID" value="GBG72201"/>
    <property type="gene ID" value="CBR_g11133"/>
</dbReference>
<dbReference type="EMBL" id="BFEA01000160">
    <property type="protein sequence ID" value="GBG72201.1"/>
    <property type="molecule type" value="Genomic_DNA"/>
</dbReference>
<accession>A0A388KQ59</accession>
<evidence type="ECO:0000313" key="2">
    <source>
        <dbReference type="EMBL" id="GBG72201.1"/>
    </source>
</evidence>
<evidence type="ECO:0000256" key="1">
    <source>
        <dbReference type="SAM" id="MobiDB-lite"/>
    </source>
</evidence>
<evidence type="ECO:0000313" key="3">
    <source>
        <dbReference type="Proteomes" id="UP000265515"/>
    </source>
</evidence>
<organism evidence="2 3">
    <name type="scientific">Chara braunii</name>
    <name type="common">Braun's stonewort</name>
    <dbReference type="NCBI Taxonomy" id="69332"/>
    <lineage>
        <taxon>Eukaryota</taxon>
        <taxon>Viridiplantae</taxon>
        <taxon>Streptophyta</taxon>
        <taxon>Charophyceae</taxon>
        <taxon>Charales</taxon>
        <taxon>Characeae</taxon>
        <taxon>Chara</taxon>
    </lineage>
</organism>
<keyword evidence="3" id="KW-1185">Reference proteome</keyword>
<feature type="compositionally biased region" description="Basic and acidic residues" evidence="1">
    <location>
        <begin position="574"/>
        <end position="607"/>
    </location>
</feature>
<feature type="region of interest" description="Disordered" evidence="1">
    <location>
        <begin position="361"/>
        <end position="391"/>
    </location>
</feature>
<dbReference type="AlphaFoldDB" id="A0A388KQ59"/>
<dbReference type="Proteomes" id="UP000265515">
    <property type="component" value="Unassembled WGS sequence"/>
</dbReference>
<sequence>MHSSPAAIYGTCASAGPAPAAGHSSPSSCALVVSVCRRARSGEQTKSMHGEEGDDGKAGNLQRTARTCDRLLHCGGNGGSAASCTRVRPHVVQSSATTRAVVTAGSGRGVAGGPVPHSATGEWIYAGLDGHPLPTKGGREKSPLVLGNAGGGVSTEATQRLLTWIFGLSSGPASPVRNNCASSHVVAMTVRQTSLHGEGVAGRGGRSCLVDGSADGCRPTPSFSRATGTSSDKVTAVLPPHLATPSPPQCRKVAAPAANTTTTPLKEIGRHVWESCRQQMRGPTAENITNGVSTMRVVSDANANDTRRATGDESSNFHCEDEANDAKELEIRPLGARGRGRGGCGHAGGHATSAIAEESVVGGEGNGNDEDGGSAWESGFSAGSTGGTCKRKNMRQHTFDTIAEVMEKHGALMANTVDGASKRQCDILERDIDTQKWHYEASGEANRMMCSALMEITKAIRDRDADTWIWEGRRKQGAFSSTSRLGVPGIGHGGGSGSMRSQGIVISESAPQTRVASITTIVFIVECADKGPVYAPQARHVEPSNTNTVGGSSREVVPLSHVGSGVARPSTAAGERREERGPGEAGRKDERRDGTPRPDDKDDESLRMRKKKTRHEEELEATSKLWTDGKTFWHFWGSGPGRLIEDAVHDCADYYCAIVNDDAGATALRGLIMPPPIIMPPPDVQRLRIQDPAQRDAALGRARRTENVAMRVIHG</sequence>
<comment type="caution">
    <text evidence="2">The sequence shown here is derived from an EMBL/GenBank/DDBJ whole genome shotgun (WGS) entry which is preliminary data.</text>
</comment>
<feature type="compositionally biased region" description="Gly residues" evidence="1">
    <location>
        <begin position="488"/>
        <end position="497"/>
    </location>
</feature>
<name>A0A388KQ59_CHABU</name>
<proteinExistence type="predicted"/>
<feature type="region of interest" description="Disordered" evidence="1">
    <location>
        <begin position="538"/>
        <end position="621"/>
    </location>
</feature>
<protein>
    <submittedName>
        <fullName evidence="2">Uncharacterized protein</fullName>
    </submittedName>
</protein>
<reference evidence="2 3" key="1">
    <citation type="journal article" date="2018" name="Cell">
        <title>The Chara Genome: Secondary Complexity and Implications for Plant Terrestrialization.</title>
        <authorList>
            <person name="Nishiyama T."/>
            <person name="Sakayama H."/>
            <person name="Vries J.D."/>
            <person name="Buschmann H."/>
            <person name="Saint-Marcoux D."/>
            <person name="Ullrich K.K."/>
            <person name="Haas F.B."/>
            <person name="Vanderstraeten L."/>
            <person name="Becker D."/>
            <person name="Lang D."/>
            <person name="Vosolsobe S."/>
            <person name="Rombauts S."/>
            <person name="Wilhelmsson P.K.I."/>
            <person name="Janitza P."/>
            <person name="Kern R."/>
            <person name="Heyl A."/>
            <person name="Rumpler F."/>
            <person name="Villalobos L.I.A.C."/>
            <person name="Clay J.M."/>
            <person name="Skokan R."/>
            <person name="Toyoda A."/>
            <person name="Suzuki Y."/>
            <person name="Kagoshima H."/>
            <person name="Schijlen E."/>
            <person name="Tajeshwar N."/>
            <person name="Catarino B."/>
            <person name="Hetherington A.J."/>
            <person name="Saltykova A."/>
            <person name="Bonnot C."/>
            <person name="Breuninger H."/>
            <person name="Symeonidi A."/>
            <person name="Radhakrishnan G.V."/>
            <person name="Van Nieuwerburgh F."/>
            <person name="Deforce D."/>
            <person name="Chang C."/>
            <person name="Karol K.G."/>
            <person name="Hedrich R."/>
            <person name="Ulvskov P."/>
            <person name="Glockner G."/>
            <person name="Delwiche C.F."/>
            <person name="Petrasek J."/>
            <person name="Van de Peer Y."/>
            <person name="Friml J."/>
            <person name="Beilby M."/>
            <person name="Dolan L."/>
            <person name="Kohara Y."/>
            <person name="Sugano S."/>
            <person name="Fujiyama A."/>
            <person name="Delaux P.-M."/>
            <person name="Quint M."/>
            <person name="TheiBen G."/>
            <person name="Hagemann M."/>
            <person name="Harholt J."/>
            <person name="Dunand C."/>
            <person name="Zachgo S."/>
            <person name="Langdale J."/>
            <person name="Maumus F."/>
            <person name="Straeten D.V.D."/>
            <person name="Gould S.B."/>
            <person name="Rensing S.A."/>
        </authorList>
    </citation>
    <scope>NUCLEOTIDE SEQUENCE [LARGE SCALE GENOMIC DNA]</scope>
    <source>
        <strain evidence="2 3">S276</strain>
    </source>
</reference>
<feature type="region of interest" description="Disordered" evidence="1">
    <location>
        <begin position="480"/>
        <end position="499"/>
    </location>
</feature>
<gene>
    <name evidence="2" type="ORF">CBR_g11133</name>
</gene>